<evidence type="ECO:0000313" key="7">
    <source>
        <dbReference type="EMBL" id="VFK08903.1"/>
    </source>
</evidence>
<protein>
    <submittedName>
        <fullName evidence="7">Spermidine/putrescine transport system substrate-binding protein</fullName>
    </submittedName>
</protein>
<dbReference type="InterPro" id="IPR001188">
    <property type="entry name" value="Sperm_putr-bd"/>
</dbReference>
<evidence type="ECO:0000256" key="2">
    <source>
        <dbReference type="ARBA" id="ARBA00022448"/>
    </source>
</evidence>
<comment type="subcellular location">
    <subcellularLocation>
        <location evidence="1">Periplasm</location>
    </subcellularLocation>
</comment>
<dbReference type="PANTHER" id="PTHR30222:SF17">
    <property type="entry name" value="SPERMIDINE_PUTRESCINE-BINDING PERIPLASMIC PROTEIN"/>
    <property type="match status" value="1"/>
</dbReference>
<accession>A0A450VVS2</accession>
<proteinExistence type="predicted"/>
<name>A0A450VVS2_9GAMM</name>
<dbReference type="GO" id="GO:0042597">
    <property type="term" value="C:periplasmic space"/>
    <property type="evidence" value="ECO:0007669"/>
    <property type="project" value="UniProtKB-SubCell"/>
</dbReference>
<keyword evidence="2" id="KW-0813">Transport</keyword>
<dbReference type="InterPro" id="IPR006059">
    <property type="entry name" value="SBP"/>
</dbReference>
<gene>
    <name evidence="5" type="ORF">BECKFM1743A_GA0114220_101226</name>
    <name evidence="7" type="ORF">BECKFM1743B_GA0114221_100856</name>
    <name evidence="6" type="ORF">BECKFM1743C_GA0114222_101446</name>
</gene>
<evidence type="ECO:0000313" key="5">
    <source>
        <dbReference type="EMBL" id="VFJ53943.1"/>
    </source>
</evidence>
<keyword evidence="4" id="KW-0574">Periplasm</keyword>
<sequence length="462" mass="51785">MKRMKRGMSGKPGKGRERIGAPVRRVFAPMGWLRVLKKRLVSGPWSTRPARALQGALVLQVINTPLDNRQRPVDKPKKHNRRNLACAALPHVTSTLLNDRRQPADKPAKHKRRNLPCAALAGVLALSGATAGAGEEHPLLFGWAGYDVKELYPGYVKKYGELFRFTAWGDEEEAVTKVKSGFKADVMMPCNYKLPKWQATGRIADIDVSRLANWPKVMESLKGLEGVMRDGKVVWIPVSWGNTSVVYRTDLAPEYQDNETWNILWDPKYKGRVATFDALIDAVVIAGLMAGNPDMFDYTDPAHLATAREKMRELVGQVRFFSNDPTTLEQAIASGEVVAATAWNESVVRLKKQGLPVKFMRPKEGMMTWVCGLSVMEGTEHTDRVYEMIDTMLSKESRAWEIDHFGYGAATREGFDAVDEETLRKLNLPRDPEAFLATGIFQRPIKNEKGLQNMFDEVKAGL</sequence>
<reference evidence="7" key="1">
    <citation type="submission" date="2019-02" db="EMBL/GenBank/DDBJ databases">
        <authorList>
            <person name="Gruber-Vodicka R. H."/>
            <person name="Seah K. B. B."/>
        </authorList>
    </citation>
    <scope>NUCLEOTIDE SEQUENCE</scope>
    <source>
        <strain evidence="5">BECK_BZ163</strain>
        <strain evidence="7">BECK_BZ164</strain>
        <strain evidence="6">BECK_BZ165</strain>
    </source>
</reference>
<dbReference type="GO" id="GO:0015846">
    <property type="term" value="P:polyamine transport"/>
    <property type="evidence" value="ECO:0007669"/>
    <property type="project" value="InterPro"/>
</dbReference>
<dbReference type="EMBL" id="CAADFL010000085">
    <property type="protein sequence ID" value="VFK08903.1"/>
    <property type="molecule type" value="Genomic_DNA"/>
</dbReference>
<organism evidence="7">
    <name type="scientific">Candidatus Kentrum sp. FM</name>
    <dbReference type="NCBI Taxonomy" id="2126340"/>
    <lineage>
        <taxon>Bacteria</taxon>
        <taxon>Pseudomonadati</taxon>
        <taxon>Pseudomonadota</taxon>
        <taxon>Gammaproteobacteria</taxon>
        <taxon>Candidatus Kentrum</taxon>
    </lineage>
</organism>
<evidence type="ECO:0000313" key="6">
    <source>
        <dbReference type="EMBL" id="VFJ54809.1"/>
    </source>
</evidence>
<dbReference type="EMBL" id="CAADEZ010000122">
    <property type="protein sequence ID" value="VFJ53943.1"/>
    <property type="molecule type" value="Genomic_DNA"/>
</dbReference>
<dbReference type="PANTHER" id="PTHR30222">
    <property type="entry name" value="SPERMIDINE/PUTRESCINE-BINDING PERIPLASMIC PROTEIN"/>
    <property type="match status" value="1"/>
</dbReference>
<keyword evidence="3" id="KW-0732">Signal</keyword>
<dbReference type="Gene3D" id="3.40.190.10">
    <property type="entry name" value="Periplasmic binding protein-like II"/>
    <property type="match status" value="2"/>
</dbReference>
<dbReference type="Pfam" id="PF13416">
    <property type="entry name" value="SBP_bac_8"/>
    <property type="match status" value="1"/>
</dbReference>
<evidence type="ECO:0000256" key="3">
    <source>
        <dbReference type="ARBA" id="ARBA00022729"/>
    </source>
</evidence>
<evidence type="ECO:0000256" key="1">
    <source>
        <dbReference type="ARBA" id="ARBA00004418"/>
    </source>
</evidence>
<evidence type="ECO:0000256" key="4">
    <source>
        <dbReference type="ARBA" id="ARBA00022764"/>
    </source>
</evidence>
<dbReference type="GO" id="GO:0019808">
    <property type="term" value="F:polyamine binding"/>
    <property type="evidence" value="ECO:0007669"/>
    <property type="project" value="InterPro"/>
</dbReference>
<dbReference type="PRINTS" id="PR00909">
    <property type="entry name" value="SPERMDNBNDNG"/>
</dbReference>
<dbReference type="EMBL" id="CAADFA010000144">
    <property type="protein sequence ID" value="VFJ54809.1"/>
    <property type="molecule type" value="Genomic_DNA"/>
</dbReference>
<dbReference type="SUPFAM" id="SSF53850">
    <property type="entry name" value="Periplasmic binding protein-like II"/>
    <property type="match status" value="1"/>
</dbReference>
<dbReference type="AlphaFoldDB" id="A0A450VVS2"/>